<evidence type="ECO:0000313" key="3">
    <source>
        <dbReference type="EMBL" id="KAB0680842.1"/>
    </source>
</evidence>
<dbReference type="Gene3D" id="1.10.287.950">
    <property type="entry name" value="Methyl-accepting chemotaxis protein"/>
    <property type="match status" value="1"/>
</dbReference>
<feature type="transmembrane region" description="Helical" evidence="1">
    <location>
        <begin position="7"/>
        <end position="27"/>
    </location>
</feature>
<dbReference type="Pfam" id="PF02470">
    <property type="entry name" value="MlaD"/>
    <property type="match status" value="1"/>
</dbReference>
<comment type="caution">
    <text evidence="3">The sequence shown here is derived from an EMBL/GenBank/DDBJ whole genome shotgun (WGS) entry which is preliminary data.</text>
</comment>
<evidence type="ECO:0000256" key="1">
    <source>
        <dbReference type="SAM" id="Phobius"/>
    </source>
</evidence>
<dbReference type="AlphaFoldDB" id="A0A7V7PR19"/>
<evidence type="ECO:0000313" key="4">
    <source>
        <dbReference type="Proteomes" id="UP000432089"/>
    </source>
</evidence>
<dbReference type="InterPro" id="IPR003399">
    <property type="entry name" value="Mce/MlaD"/>
</dbReference>
<keyword evidence="4" id="KW-1185">Reference proteome</keyword>
<dbReference type="PANTHER" id="PTHR36698">
    <property type="entry name" value="BLL5892 PROTEIN"/>
    <property type="match status" value="1"/>
</dbReference>
<dbReference type="RefSeq" id="WP_150968994.1">
    <property type="nucleotide sequence ID" value="NZ_VZDO01000004.1"/>
</dbReference>
<proteinExistence type="predicted"/>
<accession>A0A7V7PR19</accession>
<keyword evidence="1" id="KW-0472">Membrane</keyword>
<keyword evidence="1" id="KW-0812">Transmembrane</keyword>
<sequence>METRANYVLVGAFTLVVLVAGFLFVYWTANVANQDSRVELLVRIEGSVNGLSVGSQVLFNGLRVGDVRNLRIDPNDPRTVIATTRVDGTTPITTSTRATIGFAGLTGQAFIELKGGSVNERNIIQYAQEQGAVPVIRADPSDVTDILATAKDIADRANNILGQFEAVVNDIGPAVRTTADNITATSGNVRRFTDTLANNSDNLQNFLASAGRLADSANTVATELPSTVRAVRGVVEAVNPQDVRDTLNNVAVVTAKLREKNGDIDTIFESARTAAAAIGRVGDAIDRNTPSVDRLIANLGPLSDNATRVAANLNQTVDRTNQVLASIDGDSVRRTVDNVTALSQTLRDQAGNIGGLVESAQSAVRSFGRVGDVFAANAPDIDQLLDRLGPISADAQRIAANLNQTVDRANGILAGVDTQKINQTVDQVSSFVAAINAKTPTIQSAIDVAESTLRTIDLTVGNFNGTREHVDQILSGINPDTITRAVNNVGQATDNVARAADSVARVANDVGNRRDDINAIITDARETTRKVNEASTRLQSVLASADRFLNEDSTNGLVQRATTSLAAVQDAANRVGSAATALNNQIGPISSSIQGFTDRSLPDIRNFIGAATSTVNKVGAAVDSLSSNPQRILFGGDEIKQYNGRTRR</sequence>
<feature type="domain" description="Mce/MlaD" evidence="2">
    <location>
        <begin position="46"/>
        <end position="116"/>
    </location>
</feature>
<evidence type="ECO:0000259" key="2">
    <source>
        <dbReference type="Pfam" id="PF02470"/>
    </source>
</evidence>
<dbReference type="PANTHER" id="PTHR36698:SF2">
    <property type="entry name" value="MCE_MLAD DOMAIN-CONTAINING PROTEIN"/>
    <property type="match status" value="1"/>
</dbReference>
<reference evidence="3 4" key="1">
    <citation type="submission" date="2019-09" db="EMBL/GenBank/DDBJ databases">
        <title>YIM 132180 draft genome.</title>
        <authorList>
            <person name="Zhang K."/>
        </authorList>
    </citation>
    <scope>NUCLEOTIDE SEQUENCE [LARGE SCALE GENOMIC DNA]</scope>
    <source>
        <strain evidence="3 4">YIM 132180</strain>
    </source>
</reference>
<protein>
    <submittedName>
        <fullName evidence="3">MCE family protein</fullName>
    </submittedName>
</protein>
<gene>
    <name evidence="3" type="ORF">F6X38_07605</name>
</gene>
<name>A0A7V7PR19_9HYPH</name>
<organism evidence="3 4">
    <name type="scientific">Plantimonas leprariae</name>
    <dbReference type="NCBI Taxonomy" id="2615207"/>
    <lineage>
        <taxon>Bacteria</taxon>
        <taxon>Pseudomonadati</taxon>
        <taxon>Pseudomonadota</taxon>
        <taxon>Alphaproteobacteria</taxon>
        <taxon>Hyphomicrobiales</taxon>
        <taxon>Aurantimonadaceae</taxon>
        <taxon>Plantimonas</taxon>
    </lineage>
</organism>
<dbReference type="SUPFAM" id="SSF58104">
    <property type="entry name" value="Methyl-accepting chemotaxis protein (MCP) signaling domain"/>
    <property type="match status" value="1"/>
</dbReference>
<keyword evidence="1" id="KW-1133">Transmembrane helix</keyword>
<dbReference type="Proteomes" id="UP000432089">
    <property type="component" value="Unassembled WGS sequence"/>
</dbReference>
<dbReference type="EMBL" id="VZDO01000004">
    <property type="protein sequence ID" value="KAB0680842.1"/>
    <property type="molecule type" value="Genomic_DNA"/>
</dbReference>